<feature type="region of interest" description="Disordered" evidence="1">
    <location>
        <begin position="173"/>
        <end position="193"/>
    </location>
</feature>
<dbReference type="Pfam" id="PF10604">
    <property type="entry name" value="Polyketide_cyc2"/>
    <property type="match status" value="1"/>
</dbReference>
<evidence type="ECO:0000313" key="3">
    <source>
        <dbReference type="Proteomes" id="UP000254535"/>
    </source>
</evidence>
<dbReference type="Proteomes" id="UP000254535">
    <property type="component" value="Chromosome"/>
</dbReference>
<reference evidence="2 3" key="1">
    <citation type="submission" date="2017-07" db="EMBL/GenBank/DDBJ databases">
        <title>Genome sequence of Pseudomonas NEP1.</title>
        <authorList>
            <person name="Nascimento F.X."/>
        </authorList>
    </citation>
    <scope>NUCLEOTIDE SEQUENCE [LARGE SCALE GENOMIC DNA]</scope>
    <source>
        <strain evidence="2 3">NEP1</strain>
    </source>
</reference>
<organism evidence="2 3">
    <name type="scientific">Pseudomonas fluorescens</name>
    <dbReference type="NCBI Taxonomy" id="294"/>
    <lineage>
        <taxon>Bacteria</taxon>
        <taxon>Pseudomonadati</taxon>
        <taxon>Pseudomonadota</taxon>
        <taxon>Gammaproteobacteria</taxon>
        <taxon>Pseudomonadales</taxon>
        <taxon>Pseudomonadaceae</taxon>
        <taxon>Pseudomonas</taxon>
    </lineage>
</organism>
<gene>
    <name evidence="2" type="ORF">CFN16_11720</name>
</gene>
<dbReference type="InterPro" id="IPR023393">
    <property type="entry name" value="START-like_dom_sf"/>
</dbReference>
<accession>A0A345UWA9</accession>
<name>A0A345UWA9_PSEFL</name>
<evidence type="ECO:0008006" key="4">
    <source>
        <dbReference type="Google" id="ProtNLM"/>
    </source>
</evidence>
<dbReference type="EMBL" id="CP022313">
    <property type="protein sequence ID" value="AXJ04761.1"/>
    <property type="molecule type" value="Genomic_DNA"/>
</dbReference>
<dbReference type="InterPro" id="IPR019587">
    <property type="entry name" value="Polyketide_cyclase/dehydratase"/>
</dbReference>
<protein>
    <recommendedName>
        <fullName evidence="4">Polyketide cyclase</fullName>
    </recommendedName>
</protein>
<sequence length="193" mass="21855">MTMTESAFQTILANARSQINWPSDYHPQNAPLYACNHLVIPASPATVWAWLTYAENWPQWYPNAQDVDFVVWPGPFLQAGSVFKWTTFGFRLTSTVHDFETERRLAWIAVADGVKAYHTWYLHPLADGGTLLITDETQISTLGIWATEGFTQGLIDQHDIWLAQLSVKAQSGLPSDHLHQTDSRVDRGDLTRQ</sequence>
<evidence type="ECO:0000313" key="2">
    <source>
        <dbReference type="EMBL" id="AXJ04761.1"/>
    </source>
</evidence>
<dbReference type="SUPFAM" id="SSF55961">
    <property type="entry name" value="Bet v1-like"/>
    <property type="match status" value="1"/>
</dbReference>
<dbReference type="Gene3D" id="3.30.530.20">
    <property type="match status" value="1"/>
</dbReference>
<evidence type="ECO:0000256" key="1">
    <source>
        <dbReference type="SAM" id="MobiDB-lite"/>
    </source>
</evidence>
<feature type="compositionally biased region" description="Basic and acidic residues" evidence="1">
    <location>
        <begin position="176"/>
        <end position="193"/>
    </location>
</feature>
<proteinExistence type="predicted"/>
<dbReference type="AlphaFoldDB" id="A0A345UWA9"/>